<feature type="compositionally biased region" description="Low complexity" evidence="5">
    <location>
        <begin position="18"/>
        <end position="41"/>
    </location>
</feature>
<dbReference type="InterPro" id="IPR036249">
    <property type="entry name" value="Thioredoxin-like_sf"/>
</dbReference>
<name>A0A9E7ICI7_9LILI</name>
<dbReference type="OrthoDB" id="2121326at2759"/>
<protein>
    <submittedName>
        <fullName evidence="7">Thioredoxin</fullName>
    </submittedName>
</protein>
<reference evidence="7" key="1">
    <citation type="submission" date="2022-05" db="EMBL/GenBank/DDBJ databases">
        <title>The Musa troglodytarum L. genome provides insights into the mechanism of non-climacteric behaviour and enrichment of carotenoids.</title>
        <authorList>
            <person name="Wang J."/>
        </authorList>
    </citation>
    <scope>NUCLEOTIDE SEQUENCE</scope>
    <source>
        <tissue evidence="7">Leaf</tissue>
    </source>
</reference>
<keyword evidence="8" id="KW-1185">Reference proteome</keyword>
<dbReference type="PANTHER" id="PTHR43601:SF17">
    <property type="entry name" value="THIOREDOXIN-LIKE 1-2, CHLOROPLASTIC"/>
    <property type="match status" value="1"/>
</dbReference>
<dbReference type="SUPFAM" id="SSF51126">
    <property type="entry name" value="Pectin lyase-like"/>
    <property type="match status" value="1"/>
</dbReference>
<sequence>MGLVQELPAKTTAARPGAALPSSAFHPSSSSPSTGAPLTRARTRAAAVDYQACNILPRTPMEGQLGSRTAQGRVDPNQNTSISIHNWNIKPDGNVAGVKMYLEPKYGLPNQVSHCITTYRCFPSSSPCKKLQKSEIASLSFSLLLQDDKWKVGTERKERGVGSVEVLGGKNEFKGRQIVVKNQSSSDGWNPKDHSHCSIHASICLPRAMKWWEKSIVPNMTEITSSDHLVESLATAGDKLVIVDFYSPGCGGCKALHPKICQLAESNPDAIFLKVNYEEHKSMCHGLRIHVLPFFRLYRGAHGRVCSFSCTNATVRQPVPGHINLPRLSLLLSHTHTDGCRSRSSKTQWRSMGPSDAVLDQRRAWKRKSFSCWLRTGELGSIAHRHSQAYDSSAANGTGLDSCSECVQ</sequence>
<dbReference type="GO" id="GO:0045454">
    <property type="term" value="P:cell redox homeostasis"/>
    <property type="evidence" value="ECO:0007669"/>
    <property type="project" value="TreeGrafter"/>
</dbReference>
<dbReference type="EMBL" id="CP097511">
    <property type="protein sequence ID" value="URE45387.1"/>
    <property type="molecule type" value="Genomic_DNA"/>
</dbReference>
<feature type="compositionally biased region" description="Polar residues" evidence="5">
    <location>
        <begin position="66"/>
        <end position="80"/>
    </location>
</feature>
<dbReference type="CDD" id="cd02947">
    <property type="entry name" value="TRX_family"/>
    <property type="match status" value="1"/>
</dbReference>
<dbReference type="Pfam" id="PF00085">
    <property type="entry name" value="Thioredoxin"/>
    <property type="match status" value="1"/>
</dbReference>
<feature type="region of interest" description="Disordered" evidence="5">
    <location>
        <begin position="1"/>
        <end position="41"/>
    </location>
</feature>
<comment type="similarity">
    <text evidence="2">Belongs to the thioredoxin family.</text>
</comment>
<dbReference type="GO" id="GO:0009507">
    <property type="term" value="C:chloroplast"/>
    <property type="evidence" value="ECO:0007669"/>
    <property type="project" value="TreeGrafter"/>
</dbReference>
<organism evidence="7 8">
    <name type="scientific">Musa troglodytarum</name>
    <name type="common">fe'i banana</name>
    <dbReference type="NCBI Taxonomy" id="320322"/>
    <lineage>
        <taxon>Eukaryota</taxon>
        <taxon>Viridiplantae</taxon>
        <taxon>Streptophyta</taxon>
        <taxon>Embryophyta</taxon>
        <taxon>Tracheophyta</taxon>
        <taxon>Spermatophyta</taxon>
        <taxon>Magnoliopsida</taxon>
        <taxon>Liliopsida</taxon>
        <taxon>Zingiberales</taxon>
        <taxon>Musaceae</taxon>
        <taxon>Musa</taxon>
    </lineage>
</organism>
<proteinExistence type="inferred from homology"/>
<feature type="region of interest" description="Disordered" evidence="5">
    <location>
        <begin position="59"/>
        <end position="80"/>
    </location>
</feature>
<evidence type="ECO:0000313" key="7">
    <source>
        <dbReference type="EMBL" id="URE45387.1"/>
    </source>
</evidence>
<evidence type="ECO:0000256" key="5">
    <source>
        <dbReference type="SAM" id="MobiDB-lite"/>
    </source>
</evidence>
<dbReference type="Proteomes" id="UP001055439">
    <property type="component" value="Chromosome 9"/>
</dbReference>
<dbReference type="Gene3D" id="3.40.30.10">
    <property type="entry name" value="Glutaredoxin"/>
    <property type="match status" value="1"/>
</dbReference>
<dbReference type="Pfam" id="PF01095">
    <property type="entry name" value="Pectinesterase"/>
    <property type="match status" value="1"/>
</dbReference>
<keyword evidence="3" id="KW-0378">Hydrolase</keyword>
<comment type="pathway">
    <text evidence="1">Glycan metabolism; pectin degradation; 2-dehydro-3-deoxy-D-gluconate from pectin: step 1/5.</text>
</comment>
<dbReference type="SUPFAM" id="SSF52833">
    <property type="entry name" value="Thioredoxin-like"/>
    <property type="match status" value="1"/>
</dbReference>
<evidence type="ECO:0000256" key="2">
    <source>
        <dbReference type="ARBA" id="ARBA00008987"/>
    </source>
</evidence>
<gene>
    <name evidence="7" type="ORF">MUK42_25171</name>
</gene>
<dbReference type="GO" id="GO:0042545">
    <property type="term" value="P:cell wall modification"/>
    <property type="evidence" value="ECO:0007669"/>
    <property type="project" value="InterPro"/>
</dbReference>
<feature type="domain" description="Thioredoxin" evidence="6">
    <location>
        <begin position="211"/>
        <end position="337"/>
    </location>
</feature>
<evidence type="ECO:0000259" key="6">
    <source>
        <dbReference type="PROSITE" id="PS51352"/>
    </source>
</evidence>
<evidence type="ECO:0000313" key="8">
    <source>
        <dbReference type="Proteomes" id="UP001055439"/>
    </source>
</evidence>
<dbReference type="PANTHER" id="PTHR43601">
    <property type="entry name" value="THIOREDOXIN, MITOCHONDRIAL"/>
    <property type="match status" value="1"/>
</dbReference>
<accession>A0A9E7ICI7</accession>
<evidence type="ECO:0000256" key="4">
    <source>
        <dbReference type="ARBA" id="ARBA00023284"/>
    </source>
</evidence>
<evidence type="ECO:0000256" key="3">
    <source>
        <dbReference type="ARBA" id="ARBA00022801"/>
    </source>
</evidence>
<keyword evidence="4" id="KW-0676">Redox-active center</keyword>
<dbReference type="AlphaFoldDB" id="A0A9E7ICI7"/>
<dbReference type="InterPro" id="IPR011050">
    <property type="entry name" value="Pectin_lyase_fold/virulence"/>
</dbReference>
<dbReference type="PROSITE" id="PS51352">
    <property type="entry name" value="THIOREDOXIN_2"/>
    <property type="match status" value="1"/>
</dbReference>
<dbReference type="InterPro" id="IPR000070">
    <property type="entry name" value="Pectinesterase_cat"/>
</dbReference>
<dbReference type="GO" id="GO:0030599">
    <property type="term" value="F:pectinesterase activity"/>
    <property type="evidence" value="ECO:0007669"/>
    <property type="project" value="InterPro"/>
</dbReference>
<evidence type="ECO:0000256" key="1">
    <source>
        <dbReference type="ARBA" id="ARBA00005184"/>
    </source>
</evidence>
<dbReference type="InterPro" id="IPR013766">
    <property type="entry name" value="Thioredoxin_domain"/>
</dbReference>